<protein>
    <submittedName>
        <fullName evidence="10">Aquaporin Z</fullName>
    </submittedName>
</protein>
<keyword evidence="11" id="KW-1185">Reference proteome</keyword>
<evidence type="ECO:0000256" key="6">
    <source>
        <dbReference type="ARBA" id="ARBA00022989"/>
    </source>
</evidence>
<evidence type="ECO:0000313" key="10">
    <source>
        <dbReference type="EMBL" id="GIF71007.1"/>
    </source>
</evidence>
<evidence type="ECO:0000256" key="5">
    <source>
        <dbReference type="ARBA" id="ARBA00022692"/>
    </source>
</evidence>
<evidence type="ECO:0000256" key="7">
    <source>
        <dbReference type="ARBA" id="ARBA00023136"/>
    </source>
</evidence>
<keyword evidence="5 8" id="KW-0812">Transmembrane</keyword>
<evidence type="ECO:0000313" key="11">
    <source>
        <dbReference type="Proteomes" id="UP000604117"/>
    </source>
</evidence>
<dbReference type="Proteomes" id="UP000604117">
    <property type="component" value="Unassembled WGS sequence"/>
</dbReference>
<dbReference type="PANTHER" id="PTHR19139">
    <property type="entry name" value="AQUAPORIN TRANSPORTER"/>
    <property type="match status" value="1"/>
</dbReference>
<keyword evidence="6 9" id="KW-1133">Transmembrane helix</keyword>
<evidence type="ECO:0000256" key="2">
    <source>
        <dbReference type="ARBA" id="ARBA00006175"/>
    </source>
</evidence>
<comment type="similarity">
    <text evidence="2 8">Belongs to the MIP/aquaporin (TC 1.A.8) family.</text>
</comment>
<evidence type="ECO:0000256" key="3">
    <source>
        <dbReference type="ARBA" id="ARBA00022448"/>
    </source>
</evidence>
<evidence type="ECO:0000256" key="8">
    <source>
        <dbReference type="RuleBase" id="RU000477"/>
    </source>
</evidence>
<dbReference type="RefSeq" id="WP_203710508.1">
    <property type="nucleotide sequence ID" value="NZ_BONE01000003.1"/>
</dbReference>
<organism evidence="10 11">
    <name type="scientific">Asanoa siamensis</name>
    <dbReference type="NCBI Taxonomy" id="926357"/>
    <lineage>
        <taxon>Bacteria</taxon>
        <taxon>Bacillati</taxon>
        <taxon>Actinomycetota</taxon>
        <taxon>Actinomycetes</taxon>
        <taxon>Micromonosporales</taxon>
        <taxon>Micromonosporaceae</taxon>
        <taxon>Asanoa</taxon>
    </lineage>
</organism>
<evidence type="ECO:0000256" key="4">
    <source>
        <dbReference type="ARBA" id="ARBA00022475"/>
    </source>
</evidence>
<dbReference type="InterPro" id="IPR022357">
    <property type="entry name" value="MIP_CS"/>
</dbReference>
<feature type="transmembrane region" description="Helical" evidence="9">
    <location>
        <begin position="154"/>
        <end position="175"/>
    </location>
</feature>
<dbReference type="InterPro" id="IPR000425">
    <property type="entry name" value="MIP"/>
</dbReference>
<dbReference type="EMBL" id="BONE01000003">
    <property type="protein sequence ID" value="GIF71007.1"/>
    <property type="molecule type" value="Genomic_DNA"/>
</dbReference>
<dbReference type="PANTHER" id="PTHR19139:SF199">
    <property type="entry name" value="MIP17260P"/>
    <property type="match status" value="1"/>
</dbReference>
<keyword evidence="4" id="KW-1003">Cell membrane</keyword>
<evidence type="ECO:0000256" key="1">
    <source>
        <dbReference type="ARBA" id="ARBA00004651"/>
    </source>
</evidence>
<name>A0ABQ4CIA1_9ACTN</name>
<comment type="caution">
    <text evidence="10">The sequence shown here is derived from an EMBL/GenBank/DDBJ whole genome shotgun (WGS) entry which is preliminary data.</text>
</comment>
<dbReference type="PRINTS" id="PR00783">
    <property type="entry name" value="MINTRINSICP"/>
</dbReference>
<dbReference type="InterPro" id="IPR023271">
    <property type="entry name" value="Aquaporin-like"/>
</dbReference>
<evidence type="ECO:0000256" key="9">
    <source>
        <dbReference type="SAM" id="Phobius"/>
    </source>
</evidence>
<gene>
    <name evidence="10" type="ORF">Asi02nite_05250</name>
</gene>
<keyword evidence="3 8" id="KW-0813">Transport</keyword>
<dbReference type="InterPro" id="IPR034294">
    <property type="entry name" value="Aquaporin_transptr"/>
</dbReference>
<keyword evidence="7 9" id="KW-0472">Membrane</keyword>
<sequence>MAGLRRHAAEFVVACLPRRGSAVAARTDGGVVAVALTFGFTLLVLVYAIGPISGCHVNPAVTIGALLAGRISLLGAAGYWTAQFGAATLAGLGLWILTRHGGVTDQTGSLATNSYGPHINLGVTFLLEIVLTYLLVLVVLVVTSRSEQAGFAGLAIGLALAATNLAAITLDGASINPARSLGPAIFEGGEPLRQLWVFIVAPLVGGILAAATAPLLTTTHARYRRHTESAD</sequence>
<proteinExistence type="inferred from homology"/>
<reference evidence="10 11" key="1">
    <citation type="submission" date="2021-01" db="EMBL/GenBank/DDBJ databases">
        <title>Whole genome shotgun sequence of Asanoa siamensis NBRC 107932.</title>
        <authorList>
            <person name="Komaki H."/>
            <person name="Tamura T."/>
        </authorList>
    </citation>
    <scope>NUCLEOTIDE SEQUENCE [LARGE SCALE GENOMIC DNA]</scope>
    <source>
        <strain evidence="10 11">NBRC 107932</strain>
    </source>
</reference>
<feature type="transmembrane region" description="Helical" evidence="9">
    <location>
        <begin position="71"/>
        <end position="98"/>
    </location>
</feature>
<dbReference type="SUPFAM" id="SSF81338">
    <property type="entry name" value="Aquaporin-like"/>
    <property type="match status" value="1"/>
</dbReference>
<dbReference type="PROSITE" id="PS00221">
    <property type="entry name" value="MIP"/>
    <property type="match status" value="1"/>
</dbReference>
<feature type="transmembrane region" description="Helical" evidence="9">
    <location>
        <begin position="30"/>
        <end position="50"/>
    </location>
</feature>
<dbReference type="Pfam" id="PF00230">
    <property type="entry name" value="MIP"/>
    <property type="match status" value="1"/>
</dbReference>
<accession>A0ABQ4CIA1</accession>
<feature type="transmembrane region" description="Helical" evidence="9">
    <location>
        <begin position="195"/>
        <end position="216"/>
    </location>
</feature>
<dbReference type="Gene3D" id="1.20.1080.10">
    <property type="entry name" value="Glycerol uptake facilitator protein"/>
    <property type="match status" value="1"/>
</dbReference>
<comment type="subcellular location">
    <subcellularLocation>
        <location evidence="1">Cell membrane</location>
        <topology evidence="1">Multi-pass membrane protein</topology>
    </subcellularLocation>
</comment>
<feature type="transmembrane region" description="Helical" evidence="9">
    <location>
        <begin position="118"/>
        <end position="142"/>
    </location>
</feature>